<evidence type="ECO:0000256" key="1">
    <source>
        <dbReference type="SAM" id="MobiDB-lite"/>
    </source>
</evidence>
<reference evidence="4" key="1">
    <citation type="submission" date="2018-05" db="EMBL/GenBank/DDBJ databases">
        <authorList>
            <person name="Klenk H.-P."/>
            <person name="Huntemann M."/>
            <person name="Clum A."/>
            <person name="Pillay M."/>
            <person name="Palaniappan K."/>
            <person name="Varghese N."/>
            <person name="Mikhailova N."/>
            <person name="Stamatis D."/>
            <person name="Reddy T."/>
            <person name="Daum C."/>
            <person name="Shapiro N."/>
            <person name="Ivanova N."/>
            <person name="Kyrpides N."/>
            <person name="Woyke T."/>
        </authorList>
    </citation>
    <scope>NUCLEOTIDE SEQUENCE [LARGE SCALE GENOMIC DNA]</scope>
    <source>
        <strain evidence="4">DSM 45417</strain>
    </source>
</reference>
<organism evidence="3 4">
    <name type="scientific">Geodermatophilus normandii</name>
    <dbReference type="NCBI Taxonomy" id="1137989"/>
    <lineage>
        <taxon>Bacteria</taxon>
        <taxon>Bacillati</taxon>
        <taxon>Actinomycetota</taxon>
        <taxon>Actinomycetes</taxon>
        <taxon>Geodermatophilales</taxon>
        <taxon>Geodermatophilaceae</taxon>
        <taxon>Geodermatophilus</taxon>
    </lineage>
</organism>
<evidence type="ECO:0000313" key="4">
    <source>
        <dbReference type="Proteomes" id="UP000246661"/>
    </source>
</evidence>
<dbReference type="AlphaFoldDB" id="A0A317QFF7"/>
<dbReference type="EMBL" id="QGTX01000001">
    <property type="protein sequence ID" value="PWW21809.1"/>
    <property type="molecule type" value="Genomic_DNA"/>
</dbReference>
<dbReference type="Pfam" id="PF24135">
    <property type="entry name" value="DUF7402"/>
    <property type="match status" value="1"/>
</dbReference>
<evidence type="ECO:0000259" key="2">
    <source>
        <dbReference type="Pfam" id="PF24135"/>
    </source>
</evidence>
<name>A0A317QFF7_9ACTN</name>
<keyword evidence="4" id="KW-1185">Reference proteome</keyword>
<feature type="region of interest" description="Disordered" evidence="1">
    <location>
        <begin position="1"/>
        <end position="36"/>
    </location>
</feature>
<protein>
    <recommendedName>
        <fullName evidence="2">DUF7402 domain-containing protein</fullName>
    </recommendedName>
</protein>
<feature type="domain" description="DUF7402" evidence="2">
    <location>
        <begin position="36"/>
        <end position="76"/>
    </location>
</feature>
<sequence>MCQTMSDCSSRPEGTWLPRQHLATERYPSQLPDEGNAALSATATASSQNTTDGETAAKAINGVADGYPGDHTKESAVAPAAGYS</sequence>
<dbReference type="InterPro" id="IPR055826">
    <property type="entry name" value="DUF7402"/>
</dbReference>
<comment type="caution">
    <text evidence="3">The sequence shown here is derived from an EMBL/GenBank/DDBJ whole genome shotgun (WGS) entry which is preliminary data.</text>
</comment>
<accession>A0A317QFF7</accession>
<dbReference type="Proteomes" id="UP000246661">
    <property type="component" value="Unassembled WGS sequence"/>
</dbReference>
<feature type="region of interest" description="Disordered" evidence="1">
    <location>
        <begin position="62"/>
        <end position="84"/>
    </location>
</feature>
<evidence type="ECO:0000313" key="3">
    <source>
        <dbReference type="EMBL" id="PWW21809.1"/>
    </source>
</evidence>
<proteinExistence type="predicted"/>
<gene>
    <name evidence="3" type="ORF">JD79_00950</name>
</gene>